<name>A0ABR7UVS9_9FLAO</name>
<keyword evidence="2" id="KW-1185">Reference proteome</keyword>
<reference evidence="1 2" key="1">
    <citation type="journal article" date="2020" name="Microbiol. Res.">
        <title>Flavobacterium pokkalii sp. nov., a novel plant growth promoting native rhizobacteria isolated from pokkali rice grown in coastal saline affected agricultural regions of southern India, Kerala.</title>
        <authorList>
            <person name="Menon R.R."/>
            <person name="Kumari S."/>
            <person name="Viver T."/>
            <person name="Rameshkumar N."/>
        </authorList>
    </citation>
    <scope>NUCLEOTIDE SEQUENCE [LARGE SCALE GENOMIC DNA]</scope>
    <source>
        <strain evidence="1 2">L1I52</strain>
    </source>
</reference>
<proteinExistence type="predicted"/>
<comment type="caution">
    <text evidence="1">The sequence shown here is derived from an EMBL/GenBank/DDBJ whole genome shotgun (WGS) entry which is preliminary data.</text>
</comment>
<dbReference type="Proteomes" id="UP000661715">
    <property type="component" value="Unassembled WGS sequence"/>
</dbReference>
<accession>A0ABR7UVS9</accession>
<evidence type="ECO:0000313" key="1">
    <source>
        <dbReference type="EMBL" id="MBD0726718.1"/>
    </source>
</evidence>
<evidence type="ECO:0000313" key="2">
    <source>
        <dbReference type="Proteomes" id="UP000661715"/>
    </source>
</evidence>
<organism evidence="1 2">
    <name type="scientific">Flavobacterium pokkalii</name>
    <dbReference type="NCBI Taxonomy" id="1940408"/>
    <lineage>
        <taxon>Bacteria</taxon>
        <taxon>Pseudomonadati</taxon>
        <taxon>Bacteroidota</taxon>
        <taxon>Flavobacteriia</taxon>
        <taxon>Flavobacteriales</taxon>
        <taxon>Flavobacteriaceae</taxon>
        <taxon>Flavobacterium</taxon>
    </lineage>
</organism>
<sequence>MLVNMKKLILFITILLCIACKKSSIEKKIIANNNEYWEFYNYEYNQGAIYFQFKENGSHDKYLQYINEGFKLFNNDGDIISGYRTWSIKNDSTFVWDDEEYKIEKISDNEIILSYIRYSKTENIGNQKYFILLNKWRVTNKGPQSLGYKK</sequence>
<evidence type="ECO:0008006" key="3">
    <source>
        <dbReference type="Google" id="ProtNLM"/>
    </source>
</evidence>
<dbReference type="EMBL" id="NASZ01000050">
    <property type="protein sequence ID" value="MBD0726718.1"/>
    <property type="molecule type" value="Genomic_DNA"/>
</dbReference>
<protein>
    <recommendedName>
        <fullName evidence="3">Lipocalin-like domain-containing protein</fullName>
    </recommendedName>
</protein>
<gene>
    <name evidence="1" type="ORF">B6A10_16225</name>
</gene>